<feature type="domain" description="Helicase C-terminal" evidence="4">
    <location>
        <begin position="569"/>
        <end position="715"/>
    </location>
</feature>
<dbReference type="GO" id="GO:0016787">
    <property type="term" value="F:hydrolase activity"/>
    <property type="evidence" value="ECO:0007669"/>
    <property type="project" value="UniProtKB-KW"/>
</dbReference>
<keyword evidence="6" id="KW-1185">Reference proteome</keyword>
<dbReference type="InterPro" id="IPR049730">
    <property type="entry name" value="SNF2/RAD54-like_C"/>
</dbReference>
<accession>A0A6G4XLC4</accession>
<dbReference type="GO" id="GO:0005524">
    <property type="term" value="F:ATP binding"/>
    <property type="evidence" value="ECO:0007669"/>
    <property type="project" value="InterPro"/>
</dbReference>
<feature type="region of interest" description="Disordered" evidence="2">
    <location>
        <begin position="1"/>
        <end position="25"/>
    </location>
</feature>
<dbReference type="CDD" id="cd17919">
    <property type="entry name" value="DEXHc_Snf"/>
    <property type="match status" value="1"/>
</dbReference>
<sequence>MHSGIHQKTRTTRADDGGGVTADDGQVPVGVRARALLRAGRELLGAARSVLREHDAAQEEVRRAYGVLAEVFVHKELEGLPLTALRDVTRGQLREAALQALEAAGLASVGRVRDAQPYGLRQVPGIGAQTAGQLHSAAGQLARAAAETVAVRIDVDAQEDARHTSLVRALNRLVLAGPGIPEAVALARKTAEALESDLSAAVTTGSRVQWLLAGRRKRDQAGAALLRVREALAATASADVRMTLDQAVTDLLRGPEPADRAWLDFQVRAAEYYTVLGKVADLPEDRESAEGFIPTGIAEQVRAQPLDESLLQVSLRGYQAFGARFALARRRVLIGDEMGLGKTIQALAVLAHLRATGEGRHFLVVCPVGVLLNWIREIEGRSSLITYRAHGPGRHTAVDAWAAEGGVLVTTYDVLRTLEIPKVPLALVVADEAQYVKNPRTRRAEALRVLIRRPSTGRVLFLTGTPMENHVAEFRSLIGQLQSPDAHALQYGMGALDSRAFRAAVAPCYLRRNQPDVLGELPGVIHADEWEELSDGDRTAYRRAVGEGNFMAMRRAPYADPARSAKLHRLRELVAEAAANDLKVVVFSCFLEVLAVVEAALHGAALGPLTGAVPADERQALVDEFTAAPGHAVLLAQIRTGGTGLNLQAASVVVLCEPQLSPALEAQAVARAHRMGQVRRVQVHRLLAADSVDVRLLEVHRVKQEQFDTYARRSEVAETVPEAVDISDPDLARRIVEDEQLRLALGV</sequence>
<dbReference type="PROSITE" id="PS51192">
    <property type="entry name" value="HELICASE_ATP_BIND_1"/>
    <property type="match status" value="1"/>
</dbReference>
<dbReference type="Gene3D" id="3.40.50.300">
    <property type="entry name" value="P-loop containing nucleotide triphosphate hydrolases"/>
    <property type="match status" value="1"/>
</dbReference>
<dbReference type="PROSITE" id="PS51194">
    <property type="entry name" value="HELICASE_CTER"/>
    <property type="match status" value="1"/>
</dbReference>
<dbReference type="InterPro" id="IPR014001">
    <property type="entry name" value="Helicase_ATP-bd"/>
</dbReference>
<keyword evidence="5" id="KW-0347">Helicase</keyword>
<dbReference type="SMART" id="SM00490">
    <property type="entry name" value="HELICc"/>
    <property type="match status" value="1"/>
</dbReference>
<dbReference type="InterPro" id="IPR038718">
    <property type="entry name" value="SNF2-like_sf"/>
</dbReference>
<name>A0A6G4XLC4_9ACTN</name>
<dbReference type="Pfam" id="PF00176">
    <property type="entry name" value="SNF2-rel_dom"/>
    <property type="match status" value="1"/>
</dbReference>
<keyword evidence="1" id="KW-0378">Hydrolase</keyword>
<dbReference type="PANTHER" id="PTHR45629">
    <property type="entry name" value="SNF2/RAD54 FAMILY MEMBER"/>
    <property type="match status" value="1"/>
</dbReference>
<keyword evidence="5" id="KW-0547">Nucleotide-binding</keyword>
<evidence type="ECO:0000313" key="5">
    <source>
        <dbReference type="EMBL" id="NGO78345.1"/>
    </source>
</evidence>
<gene>
    <name evidence="5" type="ORF">G6045_22170</name>
</gene>
<dbReference type="SMART" id="SM00487">
    <property type="entry name" value="DEXDc"/>
    <property type="match status" value="1"/>
</dbReference>
<dbReference type="InterPro" id="IPR001650">
    <property type="entry name" value="Helicase_C-like"/>
</dbReference>
<dbReference type="Gene3D" id="3.40.50.10810">
    <property type="entry name" value="Tandem AAA-ATPase domain"/>
    <property type="match status" value="1"/>
</dbReference>
<dbReference type="GO" id="GO:0004386">
    <property type="term" value="F:helicase activity"/>
    <property type="evidence" value="ECO:0007669"/>
    <property type="project" value="UniProtKB-KW"/>
</dbReference>
<dbReference type="Pfam" id="PF00271">
    <property type="entry name" value="Helicase_C"/>
    <property type="match status" value="1"/>
</dbReference>
<dbReference type="EMBL" id="JAAKZW010000098">
    <property type="protein sequence ID" value="NGO78345.1"/>
    <property type="molecule type" value="Genomic_DNA"/>
</dbReference>
<evidence type="ECO:0000256" key="1">
    <source>
        <dbReference type="ARBA" id="ARBA00022801"/>
    </source>
</evidence>
<keyword evidence="5" id="KW-0067">ATP-binding</keyword>
<evidence type="ECO:0000259" key="3">
    <source>
        <dbReference type="PROSITE" id="PS51192"/>
    </source>
</evidence>
<dbReference type="InterPro" id="IPR027417">
    <property type="entry name" value="P-loop_NTPase"/>
</dbReference>
<dbReference type="AlphaFoldDB" id="A0A6G4XLC4"/>
<evidence type="ECO:0000313" key="6">
    <source>
        <dbReference type="Proteomes" id="UP000481109"/>
    </source>
</evidence>
<protein>
    <submittedName>
        <fullName evidence="5">DEAD/DEAH box helicase</fullName>
    </submittedName>
</protein>
<dbReference type="SUPFAM" id="SSF52540">
    <property type="entry name" value="P-loop containing nucleoside triphosphate hydrolases"/>
    <property type="match status" value="2"/>
</dbReference>
<dbReference type="Proteomes" id="UP000481109">
    <property type="component" value="Unassembled WGS sequence"/>
</dbReference>
<dbReference type="CDD" id="cd18793">
    <property type="entry name" value="SF2_C_SNF"/>
    <property type="match status" value="1"/>
</dbReference>
<evidence type="ECO:0000256" key="2">
    <source>
        <dbReference type="SAM" id="MobiDB-lite"/>
    </source>
</evidence>
<dbReference type="InterPro" id="IPR000330">
    <property type="entry name" value="SNF2_N"/>
</dbReference>
<evidence type="ECO:0000259" key="4">
    <source>
        <dbReference type="PROSITE" id="PS51194"/>
    </source>
</evidence>
<comment type="caution">
    <text evidence="5">The sequence shown here is derived from an EMBL/GenBank/DDBJ whole genome shotgun (WGS) entry which is preliminary data.</text>
</comment>
<organism evidence="5 6">
    <name type="scientific">Streptomyces mesophilus</name>
    <dbReference type="NCBI Taxonomy" id="1775132"/>
    <lineage>
        <taxon>Bacteria</taxon>
        <taxon>Bacillati</taxon>
        <taxon>Actinomycetota</taxon>
        <taxon>Actinomycetes</taxon>
        <taxon>Kitasatosporales</taxon>
        <taxon>Streptomycetaceae</taxon>
        <taxon>Streptomyces</taxon>
    </lineage>
</organism>
<dbReference type="InterPro" id="IPR050496">
    <property type="entry name" value="SNF2_RAD54_helicase_repair"/>
</dbReference>
<dbReference type="PANTHER" id="PTHR45629:SF7">
    <property type="entry name" value="DNA EXCISION REPAIR PROTEIN ERCC-6-RELATED"/>
    <property type="match status" value="1"/>
</dbReference>
<feature type="compositionally biased region" description="Basic residues" evidence="2">
    <location>
        <begin position="1"/>
        <end position="11"/>
    </location>
</feature>
<feature type="domain" description="Helicase ATP-binding" evidence="3">
    <location>
        <begin position="323"/>
        <end position="484"/>
    </location>
</feature>
<proteinExistence type="predicted"/>
<reference evidence="5 6" key="1">
    <citation type="submission" date="2020-02" db="EMBL/GenBank/DDBJ databases">
        <title>Whole-genome analyses of novel actinobacteria.</title>
        <authorList>
            <person name="Sahin N."/>
            <person name="Tokatli A."/>
        </authorList>
    </citation>
    <scope>NUCLEOTIDE SEQUENCE [LARGE SCALE GENOMIC DNA]</scope>
    <source>
        <strain evidence="5 6">YC504</strain>
    </source>
</reference>